<evidence type="ECO:0000313" key="2">
    <source>
        <dbReference type="Proteomes" id="UP001275084"/>
    </source>
</evidence>
<reference evidence="1" key="1">
    <citation type="journal article" date="2023" name="Mol. Phylogenet. Evol.">
        <title>Genome-scale phylogeny and comparative genomics of the fungal order Sordariales.</title>
        <authorList>
            <person name="Hensen N."/>
            <person name="Bonometti L."/>
            <person name="Westerberg I."/>
            <person name="Brannstrom I.O."/>
            <person name="Guillou S."/>
            <person name="Cros-Aarteil S."/>
            <person name="Calhoun S."/>
            <person name="Haridas S."/>
            <person name="Kuo A."/>
            <person name="Mondo S."/>
            <person name="Pangilinan J."/>
            <person name="Riley R."/>
            <person name="LaButti K."/>
            <person name="Andreopoulos B."/>
            <person name="Lipzen A."/>
            <person name="Chen C."/>
            <person name="Yan M."/>
            <person name="Daum C."/>
            <person name="Ng V."/>
            <person name="Clum A."/>
            <person name="Steindorff A."/>
            <person name="Ohm R.A."/>
            <person name="Martin F."/>
            <person name="Silar P."/>
            <person name="Natvig D.O."/>
            <person name="Lalanne C."/>
            <person name="Gautier V."/>
            <person name="Ament-Velasquez S.L."/>
            <person name="Kruys A."/>
            <person name="Hutchinson M.I."/>
            <person name="Powell A.J."/>
            <person name="Barry K."/>
            <person name="Miller A.N."/>
            <person name="Grigoriev I.V."/>
            <person name="Debuchy R."/>
            <person name="Gladieux P."/>
            <person name="Hiltunen Thoren M."/>
            <person name="Johannesson H."/>
        </authorList>
    </citation>
    <scope>NUCLEOTIDE SEQUENCE</scope>
    <source>
        <strain evidence="1">CBS 955.72</strain>
    </source>
</reference>
<comment type="caution">
    <text evidence="1">The sequence shown here is derived from an EMBL/GenBank/DDBJ whole genome shotgun (WGS) entry which is preliminary data.</text>
</comment>
<dbReference type="AlphaFoldDB" id="A0AAJ0HUC0"/>
<organism evidence="1 2">
    <name type="scientific">Lasiosphaeria hispida</name>
    <dbReference type="NCBI Taxonomy" id="260671"/>
    <lineage>
        <taxon>Eukaryota</taxon>
        <taxon>Fungi</taxon>
        <taxon>Dikarya</taxon>
        <taxon>Ascomycota</taxon>
        <taxon>Pezizomycotina</taxon>
        <taxon>Sordariomycetes</taxon>
        <taxon>Sordariomycetidae</taxon>
        <taxon>Sordariales</taxon>
        <taxon>Lasiosphaeriaceae</taxon>
        <taxon>Lasiosphaeria</taxon>
    </lineage>
</organism>
<keyword evidence="2" id="KW-1185">Reference proteome</keyword>
<protein>
    <submittedName>
        <fullName evidence="1">Uncharacterized protein</fullName>
    </submittedName>
</protein>
<evidence type="ECO:0000313" key="1">
    <source>
        <dbReference type="EMBL" id="KAK3362769.1"/>
    </source>
</evidence>
<name>A0AAJ0HUC0_9PEZI</name>
<reference evidence="1" key="2">
    <citation type="submission" date="2023-06" db="EMBL/GenBank/DDBJ databases">
        <authorList>
            <consortium name="Lawrence Berkeley National Laboratory"/>
            <person name="Haridas S."/>
            <person name="Hensen N."/>
            <person name="Bonometti L."/>
            <person name="Westerberg I."/>
            <person name="Brannstrom I.O."/>
            <person name="Guillou S."/>
            <person name="Cros-Aarteil S."/>
            <person name="Calhoun S."/>
            <person name="Kuo A."/>
            <person name="Mondo S."/>
            <person name="Pangilinan J."/>
            <person name="Riley R."/>
            <person name="Labutti K."/>
            <person name="Andreopoulos B."/>
            <person name="Lipzen A."/>
            <person name="Chen C."/>
            <person name="Yanf M."/>
            <person name="Daum C."/>
            <person name="Ng V."/>
            <person name="Clum A."/>
            <person name="Steindorff A."/>
            <person name="Ohm R."/>
            <person name="Martin F."/>
            <person name="Silar P."/>
            <person name="Natvig D."/>
            <person name="Lalanne C."/>
            <person name="Gautier V."/>
            <person name="Ament-Velasquez S.L."/>
            <person name="Kruys A."/>
            <person name="Hutchinson M.I."/>
            <person name="Powell A.J."/>
            <person name="Barry K."/>
            <person name="Miller A.N."/>
            <person name="Grigoriev I.V."/>
            <person name="Debuchy R."/>
            <person name="Gladieux P."/>
            <person name="Thoren M.H."/>
            <person name="Johannesson H."/>
        </authorList>
    </citation>
    <scope>NUCLEOTIDE SEQUENCE</scope>
    <source>
        <strain evidence="1">CBS 955.72</strain>
    </source>
</reference>
<dbReference type="EMBL" id="JAUIQD010000001">
    <property type="protein sequence ID" value="KAK3362769.1"/>
    <property type="molecule type" value="Genomic_DNA"/>
</dbReference>
<proteinExistence type="predicted"/>
<dbReference type="Proteomes" id="UP001275084">
    <property type="component" value="Unassembled WGS sequence"/>
</dbReference>
<accession>A0AAJ0HUC0</accession>
<gene>
    <name evidence="1" type="ORF">B0T25DRAFT_16492</name>
</gene>
<sequence>MRQASSPGFQAKPDRVHLQLTHLLATLVEGGRERASCSSASIMTSQLRRPVWICRDRPDHILLQPGEPLPLSSACLALSGRSLPFSPGQFDDCKPPYMLGFIEKRLYYRYKFQHALTAKFAREISFNTNHQPASSRLAMESLRASRYFRANADWSCLLIKILHEPAGGLGFQLQTRGSHRNSGLWVAGLESDVRHKSLRFPSRLLWLPLAVGIPSSQCTKDTWSSSSDVYTFLVMIYRDTRHILPVSWSHTIPYLVSFHDIHRR</sequence>